<keyword evidence="3" id="KW-1185">Reference proteome</keyword>
<protein>
    <submittedName>
        <fullName evidence="2">Uncharacterized protein</fullName>
    </submittedName>
</protein>
<feature type="region of interest" description="Disordered" evidence="1">
    <location>
        <begin position="1"/>
        <end position="46"/>
    </location>
</feature>
<sequence length="86" mass="9122">MGQQRGVPESSGLIVGSEPGDHHPRHGAPSSPAAAPADPIIPDKASRAKTTIFVARRKEVGKKGAREGRCMCSLLYGSLLYGVRRE</sequence>
<evidence type="ECO:0000313" key="3">
    <source>
        <dbReference type="Proteomes" id="UP000094444"/>
    </source>
</evidence>
<accession>A0A2P5HXM8</accession>
<evidence type="ECO:0000256" key="1">
    <source>
        <dbReference type="SAM" id="MobiDB-lite"/>
    </source>
</evidence>
<dbReference type="AlphaFoldDB" id="A0A2P5HXM8"/>
<proteinExistence type="predicted"/>
<dbReference type="Proteomes" id="UP000094444">
    <property type="component" value="Unassembled WGS sequence"/>
</dbReference>
<feature type="compositionally biased region" description="Low complexity" evidence="1">
    <location>
        <begin position="28"/>
        <end position="43"/>
    </location>
</feature>
<organism evidence="2 3">
    <name type="scientific">Diaporthe helianthi</name>
    <dbReference type="NCBI Taxonomy" id="158607"/>
    <lineage>
        <taxon>Eukaryota</taxon>
        <taxon>Fungi</taxon>
        <taxon>Dikarya</taxon>
        <taxon>Ascomycota</taxon>
        <taxon>Pezizomycotina</taxon>
        <taxon>Sordariomycetes</taxon>
        <taxon>Sordariomycetidae</taxon>
        <taxon>Diaporthales</taxon>
        <taxon>Diaporthaceae</taxon>
        <taxon>Diaporthe</taxon>
    </lineage>
</organism>
<dbReference type="InParanoid" id="A0A2P5HXM8"/>
<comment type="caution">
    <text evidence="2">The sequence shown here is derived from an EMBL/GenBank/DDBJ whole genome shotgun (WGS) entry which is preliminary data.</text>
</comment>
<gene>
    <name evidence="2" type="ORF">DHEL01_v206588</name>
</gene>
<reference evidence="2" key="1">
    <citation type="submission" date="2017-09" db="EMBL/GenBank/DDBJ databases">
        <title>Polyketide synthases of a Diaporthe helianthi virulent isolate.</title>
        <authorList>
            <person name="Baroncelli R."/>
        </authorList>
    </citation>
    <scope>NUCLEOTIDE SEQUENCE [LARGE SCALE GENOMIC DNA]</scope>
    <source>
        <strain evidence="2">7/96</strain>
    </source>
</reference>
<evidence type="ECO:0000313" key="2">
    <source>
        <dbReference type="EMBL" id="POS75018.1"/>
    </source>
</evidence>
<dbReference type="EMBL" id="MAVT02000542">
    <property type="protein sequence ID" value="POS75018.1"/>
    <property type="molecule type" value="Genomic_DNA"/>
</dbReference>
<name>A0A2P5HXM8_DIAHE</name>